<feature type="domain" description="PiggyBac transposable element-derived protein" evidence="4">
    <location>
        <begin position="84"/>
        <end position="152"/>
    </location>
</feature>
<dbReference type="Proteomes" id="UP001152622">
    <property type="component" value="Chromosome 20"/>
</dbReference>
<accession>A0A9Q1EAV5</accession>
<feature type="region of interest" description="Disordered" evidence="1">
    <location>
        <begin position="26"/>
        <end position="55"/>
    </location>
</feature>
<organism evidence="5 6">
    <name type="scientific">Synaphobranchus kaupii</name>
    <name type="common">Kaup's arrowtooth eel</name>
    <dbReference type="NCBI Taxonomy" id="118154"/>
    <lineage>
        <taxon>Eukaryota</taxon>
        <taxon>Metazoa</taxon>
        <taxon>Chordata</taxon>
        <taxon>Craniata</taxon>
        <taxon>Vertebrata</taxon>
        <taxon>Euteleostomi</taxon>
        <taxon>Actinopterygii</taxon>
        <taxon>Neopterygii</taxon>
        <taxon>Teleostei</taxon>
        <taxon>Anguilliformes</taxon>
        <taxon>Synaphobranchidae</taxon>
        <taxon>Synaphobranchus</taxon>
    </lineage>
</organism>
<feature type="region of interest" description="Disordered" evidence="1">
    <location>
        <begin position="367"/>
        <end position="393"/>
    </location>
</feature>
<dbReference type="InterPro" id="IPR029526">
    <property type="entry name" value="PGBD"/>
</dbReference>
<feature type="compositionally biased region" description="Basic residues" evidence="1">
    <location>
        <begin position="26"/>
        <end position="38"/>
    </location>
</feature>
<sequence>MLLLWTVLDPLLLLLHLLLTPARLTSRRPCSRSPRGAKTRPSEPEPESEDGWHDMVDEDEEPHQFPFCPRRTPEVQLDLQQDYSPLDLFRLFFSTDVLKLLCDNTNGNAARKHAQGLHTPWSDVDAEDMLKYLSIVLYLGLAPRPRRRRHYKLYAKVLAERLKGMMAGLVHEDQTRVVARMGLGPSFIRWVKILYYEVGSRVNINGHIGGLVRQRSGVRQGCPLSPLLYVLYMEPFAAAVRADPLVDGLLVPGSGGRTVKIAQYADDTALFLQSDRALLRALTLLDQFGEASGASLNRGKSTVGFFGRWKGRQEVQAMSFGGVRDKRLRGSKILQSLWEYSAPVSGLSGEAPLLRCLVPAISSGCGRGQGVGPWASRKTSPGISASRIPRGGR</sequence>
<evidence type="ECO:0000313" key="6">
    <source>
        <dbReference type="Proteomes" id="UP001152622"/>
    </source>
</evidence>
<proteinExistence type="predicted"/>
<dbReference type="SUPFAM" id="SSF56672">
    <property type="entry name" value="DNA/RNA polymerases"/>
    <property type="match status" value="1"/>
</dbReference>
<evidence type="ECO:0008006" key="7">
    <source>
        <dbReference type="Google" id="ProtNLM"/>
    </source>
</evidence>
<dbReference type="OrthoDB" id="8948172at2759"/>
<dbReference type="InterPro" id="IPR000477">
    <property type="entry name" value="RT_dom"/>
</dbReference>
<keyword evidence="6" id="KW-1185">Reference proteome</keyword>
<evidence type="ECO:0000256" key="2">
    <source>
        <dbReference type="SAM" id="SignalP"/>
    </source>
</evidence>
<feature type="signal peptide" evidence="2">
    <location>
        <begin position="1"/>
        <end position="27"/>
    </location>
</feature>
<keyword evidence="2" id="KW-0732">Signal</keyword>
<dbReference type="AlphaFoldDB" id="A0A9Q1EAV5"/>
<dbReference type="Pfam" id="PF00078">
    <property type="entry name" value="RVT_1"/>
    <property type="match status" value="1"/>
</dbReference>
<evidence type="ECO:0000259" key="3">
    <source>
        <dbReference type="Pfam" id="PF00078"/>
    </source>
</evidence>
<dbReference type="EMBL" id="JAINUF010000020">
    <property type="protein sequence ID" value="KAJ8335381.1"/>
    <property type="molecule type" value="Genomic_DNA"/>
</dbReference>
<gene>
    <name evidence="5" type="ORF">SKAU_G00387230</name>
</gene>
<comment type="caution">
    <text evidence="5">The sequence shown here is derived from an EMBL/GenBank/DDBJ whole genome shotgun (WGS) entry which is preliminary data.</text>
</comment>
<evidence type="ECO:0000256" key="1">
    <source>
        <dbReference type="SAM" id="MobiDB-lite"/>
    </source>
</evidence>
<evidence type="ECO:0000313" key="5">
    <source>
        <dbReference type="EMBL" id="KAJ8335381.1"/>
    </source>
</evidence>
<reference evidence="5" key="1">
    <citation type="journal article" date="2023" name="Science">
        <title>Genome structures resolve the early diversification of teleost fishes.</title>
        <authorList>
            <person name="Parey E."/>
            <person name="Louis A."/>
            <person name="Montfort J."/>
            <person name="Bouchez O."/>
            <person name="Roques C."/>
            <person name="Iampietro C."/>
            <person name="Lluch J."/>
            <person name="Castinel A."/>
            <person name="Donnadieu C."/>
            <person name="Desvignes T."/>
            <person name="Floi Bucao C."/>
            <person name="Jouanno E."/>
            <person name="Wen M."/>
            <person name="Mejri S."/>
            <person name="Dirks R."/>
            <person name="Jansen H."/>
            <person name="Henkel C."/>
            <person name="Chen W.J."/>
            <person name="Zahm M."/>
            <person name="Cabau C."/>
            <person name="Klopp C."/>
            <person name="Thompson A.W."/>
            <person name="Robinson-Rechavi M."/>
            <person name="Braasch I."/>
            <person name="Lecointre G."/>
            <person name="Bobe J."/>
            <person name="Postlethwait J.H."/>
            <person name="Berthelot C."/>
            <person name="Roest Crollius H."/>
            <person name="Guiguen Y."/>
        </authorList>
    </citation>
    <scope>NUCLEOTIDE SEQUENCE</scope>
    <source>
        <strain evidence="5">WJC10195</strain>
    </source>
</reference>
<evidence type="ECO:0000259" key="4">
    <source>
        <dbReference type="Pfam" id="PF13843"/>
    </source>
</evidence>
<dbReference type="InterPro" id="IPR043502">
    <property type="entry name" value="DNA/RNA_pol_sf"/>
</dbReference>
<name>A0A9Q1EAV5_SYNKA</name>
<dbReference type="PANTHER" id="PTHR19446">
    <property type="entry name" value="REVERSE TRANSCRIPTASES"/>
    <property type="match status" value="1"/>
</dbReference>
<feature type="domain" description="Reverse transcriptase" evidence="3">
    <location>
        <begin position="171"/>
        <end position="304"/>
    </location>
</feature>
<feature type="chain" id="PRO_5040284485" description="Reverse transcriptase domain-containing protein" evidence="2">
    <location>
        <begin position="28"/>
        <end position="393"/>
    </location>
</feature>
<dbReference type="Pfam" id="PF13843">
    <property type="entry name" value="DDE_Tnp_1_7"/>
    <property type="match status" value="1"/>
</dbReference>
<protein>
    <recommendedName>
        <fullName evidence="7">Reverse transcriptase domain-containing protein</fullName>
    </recommendedName>
</protein>